<feature type="non-terminal residue" evidence="1">
    <location>
        <position position="1"/>
    </location>
</feature>
<evidence type="ECO:0000313" key="1">
    <source>
        <dbReference type="EMBL" id="SBQ69314.1"/>
    </source>
</evidence>
<feature type="non-terminal residue" evidence="1">
    <location>
        <position position="56"/>
    </location>
</feature>
<proteinExistence type="predicted"/>
<reference evidence="1" key="2">
    <citation type="submission" date="2016-06" db="EMBL/GenBank/DDBJ databases">
        <title>The genome of a short-lived fish provides insights into sex chromosome evolution and the genetic control of aging.</title>
        <authorList>
            <person name="Reichwald K."/>
            <person name="Felder M."/>
            <person name="Petzold A."/>
            <person name="Koch P."/>
            <person name="Groth M."/>
            <person name="Platzer M."/>
        </authorList>
    </citation>
    <scope>NUCLEOTIDE SEQUENCE</scope>
    <source>
        <tissue evidence="1">Brain</tissue>
    </source>
</reference>
<accession>A0A1A8GFY8</accession>
<organism evidence="1">
    <name type="scientific">Nothobranchius korthausae</name>
    <dbReference type="NCBI Taxonomy" id="1143690"/>
    <lineage>
        <taxon>Eukaryota</taxon>
        <taxon>Metazoa</taxon>
        <taxon>Chordata</taxon>
        <taxon>Craniata</taxon>
        <taxon>Vertebrata</taxon>
        <taxon>Euteleostomi</taxon>
        <taxon>Actinopterygii</taxon>
        <taxon>Neopterygii</taxon>
        <taxon>Teleostei</taxon>
        <taxon>Neoteleostei</taxon>
        <taxon>Acanthomorphata</taxon>
        <taxon>Ovalentaria</taxon>
        <taxon>Atherinomorphae</taxon>
        <taxon>Cyprinodontiformes</taxon>
        <taxon>Nothobranchiidae</taxon>
        <taxon>Nothobranchius</taxon>
    </lineage>
</organism>
<sequence length="56" mass="6272">YILKETGVFLSLDRLCATPLHVSHCTQLIFSCFLFQVAGCGMLELQRFELCSKSAC</sequence>
<name>A0A1A8GFY8_9TELE</name>
<reference evidence="1" key="1">
    <citation type="submission" date="2016-05" db="EMBL/GenBank/DDBJ databases">
        <authorList>
            <person name="Lavstsen T."/>
            <person name="Jespersen J.S."/>
        </authorList>
    </citation>
    <scope>NUCLEOTIDE SEQUENCE</scope>
    <source>
        <tissue evidence="1">Brain</tissue>
    </source>
</reference>
<dbReference type="AlphaFoldDB" id="A0A1A8GFY8"/>
<protein>
    <submittedName>
        <fullName evidence="1">Uncharacterized protein</fullName>
    </submittedName>
</protein>
<dbReference type="EMBL" id="HAEC01001237">
    <property type="protein sequence ID" value="SBQ69314.1"/>
    <property type="molecule type" value="Transcribed_RNA"/>
</dbReference>
<gene>
    <name evidence="1" type="primary">CABZ01081674.1</name>
</gene>